<dbReference type="SUPFAM" id="SSF53335">
    <property type="entry name" value="S-adenosyl-L-methionine-dependent methyltransferases"/>
    <property type="match status" value="1"/>
</dbReference>
<dbReference type="EMBL" id="MN740794">
    <property type="protein sequence ID" value="QHU11998.1"/>
    <property type="molecule type" value="Genomic_DNA"/>
</dbReference>
<name>A0A6C0K6V4_9ZZZZ</name>
<dbReference type="Gene3D" id="3.40.50.150">
    <property type="entry name" value="Vaccinia Virus protein VP39"/>
    <property type="match status" value="1"/>
</dbReference>
<dbReference type="InterPro" id="IPR029063">
    <property type="entry name" value="SAM-dependent_MTases_sf"/>
</dbReference>
<dbReference type="Pfam" id="PF08241">
    <property type="entry name" value="Methyltransf_11"/>
    <property type="match status" value="1"/>
</dbReference>
<dbReference type="CDD" id="cd02440">
    <property type="entry name" value="AdoMet_MTases"/>
    <property type="match status" value="1"/>
</dbReference>
<feature type="domain" description="Methyltransferase type 11" evidence="1">
    <location>
        <begin position="35"/>
        <end position="133"/>
    </location>
</feature>
<reference evidence="2" key="1">
    <citation type="journal article" date="2020" name="Nature">
        <title>Giant virus diversity and host interactions through global metagenomics.</title>
        <authorList>
            <person name="Schulz F."/>
            <person name="Roux S."/>
            <person name="Paez-Espino D."/>
            <person name="Jungbluth S."/>
            <person name="Walsh D.A."/>
            <person name="Denef V.J."/>
            <person name="McMahon K.D."/>
            <person name="Konstantinidis K.T."/>
            <person name="Eloe-Fadrosh E.A."/>
            <person name="Kyrpides N.C."/>
            <person name="Woyke T."/>
        </authorList>
    </citation>
    <scope>NUCLEOTIDE SEQUENCE</scope>
    <source>
        <strain evidence="2">GVMAG-S-1101169-75</strain>
    </source>
</reference>
<dbReference type="AlphaFoldDB" id="A0A6C0K6V4"/>
<accession>A0A6C0K6V4</accession>
<evidence type="ECO:0000259" key="1">
    <source>
        <dbReference type="Pfam" id="PF08241"/>
    </source>
</evidence>
<sequence>MKWLPFFSFAATAFQGPLLMDRGLYHKKFGEVLYLDYCCGIGNSTREMMVSGSRHIDLLRVVGIDPNPVHVAIARRLHSPLVSFYHGTIPEMRIPKDSVDLIQIKCALPGLKNKERHIEEMYRILKPKGTLLIIEECEEFPRNNDPYPSIVDISNTKITDHLLLEAIFDDMVDQWIHDDLEYRVYKKVSMEDEE</sequence>
<organism evidence="2">
    <name type="scientific">viral metagenome</name>
    <dbReference type="NCBI Taxonomy" id="1070528"/>
    <lineage>
        <taxon>unclassified sequences</taxon>
        <taxon>metagenomes</taxon>
        <taxon>organismal metagenomes</taxon>
    </lineage>
</organism>
<protein>
    <recommendedName>
        <fullName evidence="1">Methyltransferase type 11 domain-containing protein</fullName>
    </recommendedName>
</protein>
<evidence type="ECO:0000313" key="2">
    <source>
        <dbReference type="EMBL" id="QHU11998.1"/>
    </source>
</evidence>
<proteinExistence type="predicted"/>
<dbReference type="PANTHER" id="PTHR43591">
    <property type="entry name" value="METHYLTRANSFERASE"/>
    <property type="match status" value="1"/>
</dbReference>
<dbReference type="GO" id="GO:0008757">
    <property type="term" value="F:S-adenosylmethionine-dependent methyltransferase activity"/>
    <property type="evidence" value="ECO:0007669"/>
    <property type="project" value="InterPro"/>
</dbReference>
<dbReference type="InterPro" id="IPR013216">
    <property type="entry name" value="Methyltransf_11"/>
</dbReference>